<keyword evidence="3" id="KW-0804">Transcription</keyword>
<sequence length="343" mass="37286">MVSRPTVADVAREAGVSVATVDRVVNGRLPVREDTARRVLEAAQRIGFHAVGLIRSRLREQLPEVAVGVLLQRPDEPFYADLARQLQRAIAGSRVFRGVARLDYWVDDDPDDIALRLRRLARRCHAVALVSPDHAAVAAAIAEVVDAGVPVFTLLSDCAPAVRTSYLGIDSRKAGRTAGWLIRQCAPRVGQVAVIVGSRRFHGHELREMGFRSYYREKAPEFMVLDAVVNSESDTATQDAIVQLAERHRDLVGVYLAGGGAAGGVAGLRLIEPERRPAMICPSLQPEVRAALAEGVLTAAICEPIERLAERLVDAVAQALDEQGPRVPNQIVLPMDVFTPENL</sequence>
<dbReference type="Pfam" id="PF13407">
    <property type="entry name" value="Peripla_BP_4"/>
    <property type="match status" value="1"/>
</dbReference>
<dbReference type="PRINTS" id="PR00036">
    <property type="entry name" value="HTHLACI"/>
</dbReference>
<dbReference type="CDD" id="cd01392">
    <property type="entry name" value="HTH_LacI"/>
    <property type="match status" value="1"/>
</dbReference>
<evidence type="ECO:0000313" key="6">
    <source>
        <dbReference type="Proteomes" id="UP000549457"/>
    </source>
</evidence>
<dbReference type="Gene3D" id="3.40.50.2300">
    <property type="match status" value="2"/>
</dbReference>
<organism evidence="5 6">
    <name type="scientific">Amaricoccus macauensis</name>
    <dbReference type="NCBI Taxonomy" id="57001"/>
    <lineage>
        <taxon>Bacteria</taxon>
        <taxon>Pseudomonadati</taxon>
        <taxon>Pseudomonadota</taxon>
        <taxon>Alphaproteobacteria</taxon>
        <taxon>Rhodobacterales</taxon>
        <taxon>Paracoccaceae</taxon>
        <taxon>Amaricoccus</taxon>
    </lineage>
</organism>
<dbReference type="Gene3D" id="1.10.260.40">
    <property type="entry name" value="lambda repressor-like DNA-binding domains"/>
    <property type="match status" value="1"/>
</dbReference>
<proteinExistence type="predicted"/>
<evidence type="ECO:0000313" key="5">
    <source>
        <dbReference type="EMBL" id="MBB5222466.1"/>
    </source>
</evidence>
<comment type="caution">
    <text evidence="5">The sequence shown here is derived from an EMBL/GenBank/DDBJ whole genome shotgun (WGS) entry which is preliminary data.</text>
</comment>
<dbReference type="PROSITE" id="PS50932">
    <property type="entry name" value="HTH_LACI_2"/>
    <property type="match status" value="1"/>
</dbReference>
<evidence type="ECO:0000256" key="1">
    <source>
        <dbReference type="ARBA" id="ARBA00023015"/>
    </source>
</evidence>
<keyword evidence="2" id="KW-0238">DNA-binding</keyword>
<dbReference type="AlphaFoldDB" id="A0A840SRJ4"/>
<keyword evidence="1" id="KW-0805">Transcription regulation</keyword>
<evidence type="ECO:0000256" key="3">
    <source>
        <dbReference type="ARBA" id="ARBA00023163"/>
    </source>
</evidence>
<dbReference type="PANTHER" id="PTHR30146">
    <property type="entry name" value="LACI-RELATED TRANSCRIPTIONAL REPRESSOR"/>
    <property type="match status" value="1"/>
</dbReference>
<dbReference type="InterPro" id="IPR000843">
    <property type="entry name" value="HTH_LacI"/>
</dbReference>
<dbReference type="GO" id="GO:0000976">
    <property type="term" value="F:transcription cis-regulatory region binding"/>
    <property type="evidence" value="ECO:0007669"/>
    <property type="project" value="TreeGrafter"/>
</dbReference>
<dbReference type="InterPro" id="IPR025997">
    <property type="entry name" value="SBP_2_dom"/>
</dbReference>
<name>A0A840SRJ4_9RHOB</name>
<dbReference type="RefSeq" id="WP_184149336.1">
    <property type="nucleotide sequence ID" value="NZ_JACHFM010000002.1"/>
</dbReference>
<feature type="domain" description="HTH lacI-type" evidence="4">
    <location>
        <begin position="5"/>
        <end position="60"/>
    </location>
</feature>
<dbReference type="InterPro" id="IPR010982">
    <property type="entry name" value="Lambda_DNA-bd_dom_sf"/>
</dbReference>
<gene>
    <name evidence="5" type="ORF">HNP73_002402</name>
</gene>
<dbReference type="EMBL" id="JACHFM010000002">
    <property type="protein sequence ID" value="MBB5222466.1"/>
    <property type="molecule type" value="Genomic_DNA"/>
</dbReference>
<dbReference type="SMART" id="SM00354">
    <property type="entry name" value="HTH_LACI"/>
    <property type="match status" value="1"/>
</dbReference>
<dbReference type="GO" id="GO:0003700">
    <property type="term" value="F:DNA-binding transcription factor activity"/>
    <property type="evidence" value="ECO:0007669"/>
    <property type="project" value="TreeGrafter"/>
</dbReference>
<evidence type="ECO:0000256" key="2">
    <source>
        <dbReference type="ARBA" id="ARBA00023125"/>
    </source>
</evidence>
<dbReference type="Proteomes" id="UP000549457">
    <property type="component" value="Unassembled WGS sequence"/>
</dbReference>
<dbReference type="PROSITE" id="PS00356">
    <property type="entry name" value="HTH_LACI_1"/>
    <property type="match status" value="1"/>
</dbReference>
<accession>A0A840SRJ4</accession>
<dbReference type="Pfam" id="PF00356">
    <property type="entry name" value="LacI"/>
    <property type="match status" value="1"/>
</dbReference>
<keyword evidence="6" id="KW-1185">Reference proteome</keyword>
<dbReference type="InterPro" id="IPR028082">
    <property type="entry name" value="Peripla_BP_I"/>
</dbReference>
<evidence type="ECO:0000259" key="4">
    <source>
        <dbReference type="PROSITE" id="PS50932"/>
    </source>
</evidence>
<dbReference type="CDD" id="cd06307">
    <property type="entry name" value="PBP1_sugar_binding"/>
    <property type="match status" value="1"/>
</dbReference>
<dbReference type="SUPFAM" id="SSF53822">
    <property type="entry name" value="Periplasmic binding protein-like I"/>
    <property type="match status" value="1"/>
</dbReference>
<protein>
    <submittedName>
        <fullName evidence="5">LacI family transcriptional regulator</fullName>
    </submittedName>
</protein>
<dbReference type="PANTHER" id="PTHR30146:SF152">
    <property type="entry name" value="TRANSCRIPTIONAL REGULATORY PROTEIN"/>
    <property type="match status" value="1"/>
</dbReference>
<reference evidence="5 6" key="1">
    <citation type="submission" date="2020-08" db="EMBL/GenBank/DDBJ databases">
        <title>Genomic Encyclopedia of Type Strains, Phase IV (KMG-IV): sequencing the most valuable type-strain genomes for metagenomic binning, comparative biology and taxonomic classification.</title>
        <authorList>
            <person name="Goeker M."/>
        </authorList>
    </citation>
    <scope>NUCLEOTIDE SEQUENCE [LARGE SCALE GENOMIC DNA]</scope>
    <source>
        <strain evidence="5 6">DSM 101730</strain>
    </source>
</reference>
<dbReference type="SUPFAM" id="SSF47413">
    <property type="entry name" value="lambda repressor-like DNA-binding domains"/>
    <property type="match status" value="1"/>
</dbReference>